<dbReference type="Gene3D" id="1.10.3730.20">
    <property type="match status" value="1"/>
</dbReference>
<dbReference type="eggNOG" id="arCOG04559">
    <property type="taxonomic scope" value="Archaea"/>
</dbReference>
<evidence type="ECO:0000256" key="3">
    <source>
        <dbReference type="ARBA" id="ARBA00022475"/>
    </source>
</evidence>
<feature type="transmembrane region" description="Helical" evidence="7">
    <location>
        <begin position="88"/>
        <end position="107"/>
    </location>
</feature>
<gene>
    <name evidence="8" type="ORF">C474_10466</name>
</gene>
<dbReference type="PANTHER" id="PTHR30561">
    <property type="entry name" value="SMR FAMILY PROTON-DEPENDENT DRUG EFFLUX TRANSPORTER SUGE"/>
    <property type="match status" value="1"/>
</dbReference>
<comment type="caution">
    <text evidence="8">The sequence shown here is derived from an EMBL/GenBank/DDBJ whole genome shotgun (WGS) entry which is preliminary data.</text>
</comment>
<reference evidence="8 9" key="1">
    <citation type="journal article" date="2014" name="PLoS Genet.">
        <title>Phylogenetically driven sequencing of extremely halophilic archaea reveals strategies for static and dynamic osmo-response.</title>
        <authorList>
            <person name="Becker E.A."/>
            <person name="Seitzer P.M."/>
            <person name="Tritt A."/>
            <person name="Larsen D."/>
            <person name="Krusor M."/>
            <person name="Yao A.I."/>
            <person name="Wu D."/>
            <person name="Madern D."/>
            <person name="Eisen J.A."/>
            <person name="Darling A.E."/>
            <person name="Facciotti M.T."/>
        </authorList>
    </citation>
    <scope>NUCLEOTIDE SEQUENCE [LARGE SCALE GENOMIC DNA]</scope>
    <source>
        <strain evidence="8 9">JCM 14848</strain>
    </source>
</reference>
<keyword evidence="5 7" id="KW-1133">Transmembrane helix</keyword>
<evidence type="ECO:0000256" key="5">
    <source>
        <dbReference type="ARBA" id="ARBA00022989"/>
    </source>
</evidence>
<dbReference type="PANTHER" id="PTHR30561:SF0">
    <property type="entry name" value="GUANIDINIUM EXPORTER"/>
    <property type="match status" value="1"/>
</dbReference>
<dbReference type="SUPFAM" id="SSF103481">
    <property type="entry name" value="Multidrug resistance efflux transporter EmrE"/>
    <property type="match status" value="1"/>
</dbReference>
<feature type="transmembrane region" description="Helical" evidence="7">
    <location>
        <begin position="63"/>
        <end position="82"/>
    </location>
</feature>
<dbReference type="PATRIC" id="fig|1227487.5.peg.2113"/>
<sequence>MNQQTAWLVLVCAAFFETAWAVGLEYADGFSDLRATVFVAVALVVSMAGLAKAVEVLPVGTAYAVWTGIGAVGTVLVGIALFDESTSPVRLACLAVIVAGVAGLRLAG</sequence>
<dbReference type="InterPro" id="IPR000390">
    <property type="entry name" value="Small_drug/metabolite_transptr"/>
</dbReference>
<evidence type="ECO:0000256" key="7">
    <source>
        <dbReference type="SAM" id="Phobius"/>
    </source>
</evidence>
<accession>M0D7R2</accession>
<dbReference type="GO" id="GO:0005886">
    <property type="term" value="C:plasma membrane"/>
    <property type="evidence" value="ECO:0007669"/>
    <property type="project" value="UniProtKB-SubCell"/>
</dbReference>
<dbReference type="OrthoDB" id="121740at2157"/>
<protein>
    <submittedName>
        <fullName evidence="8">Small multidrug resistance protein</fullName>
    </submittedName>
</protein>
<keyword evidence="9" id="KW-1185">Reference proteome</keyword>
<comment type="subcellular location">
    <subcellularLocation>
        <location evidence="1">Cell membrane</location>
        <topology evidence="1">Multi-pass membrane protein</topology>
    </subcellularLocation>
</comment>
<dbReference type="Proteomes" id="UP000011513">
    <property type="component" value="Unassembled WGS sequence"/>
</dbReference>
<evidence type="ECO:0000313" key="9">
    <source>
        <dbReference type="Proteomes" id="UP000011513"/>
    </source>
</evidence>
<dbReference type="AlphaFoldDB" id="M0D7R2"/>
<evidence type="ECO:0000256" key="1">
    <source>
        <dbReference type="ARBA" id="ARBA00004651"/>
    </source>
</evidence>
<dbReference type="GO" id="GO:0022857">
    <property type="term" value="F:transmembrane transporter activity"/>
    <property type="evidence" value="ECO:0007669"/>
    <property type="project" value="InterPro"/>
</dbReference>
<keyword evidence="4 7" id="KW-0812">Transmembrane</keyword>
<evidence type="ECO:0000256" key="6">
    <source>
        <dbReference type="ARBA" id="ARBA00023136"/>
    </source>
</evidence>
<keyword evidence="6 7" id="KW-0472">Membrane</keyword>
<evidence type="ECO:0000256" key="2">
    <source>
        <dbReference type="ARBA" id="ARBA00022448"/>
    </source>
</evidence>
<dbReference type="RefSeq" id="WP_008386515.1">
    <property type="nucleotide sequence ID" value="NZ_AOIV01000024.1"/>
</dbReference>
<keyword evidence="2" id="KW-0813">Transport</keyword>
<proteinExistence type="predicted"/>
<name>M0D7R2_HALPD</name>
<evidence type="ECO:0000256" key="4">
    <source>
        <dbReference type="ARBA" id="ARBA00022692"/>
    </source>
</evidence>
<dbReference type="FunFam" id="1.10.3730.20:FF:000001">
    <property type="entry name" value="Quaternary ammonium compound resistance transporter SugE"/>
    <property type="match status" value="1"/>
</dbReference>
<feature type="transmembrane region" description="Helical" evidence="7">
    <location>
        <begin position="31"/>
        <end position="51"/>
    </location>
</feature>
<evidence type="ECO:0000313" key="8">
    <source>
        <dbReference type="EMBL" id="ELZ30878.1"/>
    </source>
</evidence>
<dbReference type="InterPro" id="IPR037185">
    <property type="entry name" value="EmrE-like"/>
</dbReference>
<keyword evidence="3" id="KW-1003">Cell membrane</keyword>
<organism evidence="8 9">
    <name type="scientific">Halogeometricum pallidum JCM 14848</name>
    <dbReference type="NCBI Taxonomy" id="1227487"/>
    <lineage>
        <taxon>Archaea</taxon>
        <taxon>Methanobacteriati</taxon>
        <taxon>Methanobacteriota</taxon>
        <taxon>Stenosarchaea group</taxon>
        <taxon>Halobacteria</taxon>
        <taxon>Halobacteriales</taxon>
        <taxon>Haloferacaceae</taxon>
        <taxon>Halogeometricum</taxon>
    </lineage>
</organism>
<dbReference type="Pfam" id="PF00893">
    <property type="entry name" value="Multi_Drug_Res"/>
    <property type="match status" value="1"/>
</dbReference>
<dbReference type="EMBL" id="AOIV01000024">
    <property type="protein sequence ID" value="ELZ30878.1"/>
    <property type="molecule type" value="Genomic_DNA"/>
</dbReference>
<dbReference type="InterPro" id="IPR045324">
    <property type="entry name" value="Small_multidrug_res"/>
</dbReference>
<dbReference type="InParanoid" id="M0D7R2"/>